<dbReference type="SUPFAM" id="SSF64496">
    <property type="entry name" value="DNA-binding domain of intron-encoded endonucleases"/>
    <property type="match status" value="1"/>
</dbReference>
<dbReference type="EMBL" id="FQUC01000010">
    <property type="protein sequence ID" value="SHF81527.1"/>
    <property type="molecule type" value="Genomic_DNA"/>
</dbReference>
<dbReference type="GO" id="GO:0003677">
    <property type="term" value="F:DNA binding"/>
    <property type="evidence" value="ECO:0007669"/>
    <property type="project" value="InterPro"/>
</dbReference>
<dbReference type="InterPro" id="IPR003611">
    <property type="entry name" value="NUMOD3"/>
</dbReference>
<proteinExistence type="predicted"/>
<evidence type="ECO:0000259" key="1">
    <source>
        <dbReference type="Pfam" id="PF07460"/>
    </source>
</evidence>
<dbReference type="AlphaFoldDB" id="A0A1M5EQS7"/>
<protein>
    <submittedName>
        <fullName evidence="2">NUMOD3 motif-containing protein</fullName>
    </submittedName>
</protein>
<dbReference type="Proteomes" id="UP000184480">
    <property type="component" value="Unassembled WGS sequence"/>
</dbReference>
<evidence type="ECO:0000313" key="2">
    <source>
        <dbReference type="EMBL" id="SHF81527.1"/>
    </source>
</evidence>
<dbReference type="RefSeq" id="WP_062183649.1">
    <property type="nucleotide sequence ID" value="NZ_BBXL01000022.1"/>
</dbReference>
<evidence type="ECO:0000313" key="3">
    <source>
        <dbReference type="Proteomes" id="UP000184480"/>
    </source>
</evidence>
<organism evidence="2 3">
    <name type="scientific">Dysgonomonas macrotermitis</name>
    <dbReference type="NCBI Taxonomy" id="1346286"/>
    <lineage>
        <taxon>Bacteria</taxon>
        <taxon>Pseudomonadati</taxon>
        <taxon>Bacteroidota</taxon>
        <taxon>Bacteroidia</taxon>
        <taxon>Bacteroidales</taxon>
        <taxon>Dysgonomonadaceae</taxon>
        <taxon>Dysgonomonas</taxon>
    </lineage>
</organism>
<accession>A0A1M5EQS7</accession>
<name>A0A1M5EQS7_9BACT</name>
<dbReference type="OrthoDB" id="1100309at2"/>
<gene>
    <name evidence="2" type="ORF">SAMN05444362_110111</name>
</gene>
<feature type="domain" description="Nuclease associated modular" evidence="1">
    <location>
        <begin position="17"/>
        <end position="49"/>
    </location>
</feature>
<sequence>MKIIITDDMARIFREASELTKTRMSVKKQGINNPNYGRERSEETKMKISTKMKQYWQGIPNKPVDNGDK</sequence>
<keyword evidence="3" id="KW-1185">Reference proteome</keyword>
<dbReference type="Pfam" id="PF07460">
    <property type="entry name" value="NUMOD3"/>
    <property type="match status" value="1"/>
</dbReference>
<reference evidence="3" key="1">
    <citation type="submission" date="2016-11" db="EMBL/GenBank/DDBJ databases">
        <authorList>
            <person name="Varghese N."/>
            <person name="Submissions S."/>
        </authorList>
    </citation>
    <scope>NUCLEOTIDE SEQUENCE [LARGE SCALE GENOMIC DNA]</scope>
    <source>
        <strain evidence="3">DSM 27370</strain>
    </source>
</reference>